<reference evidence="2" key="2">
    <citation type="journal article" date="2015" name="Fish Shellfish Immunol.">
        <title>Early steps in the European eel (Anguilla anguilla)-Vibrio vulnificus interaction in the gills: Role of the RtxA13 toxin.</title>
        <authorList>
            <person name="Callol A."/>
            <person name="Pajuelo D."/>
            <person name="Ebbesson L."/>
            <person name="Teles M."/>
            <person name="MacKenzie S."/>
            <person name="Amaro C."/>
        </authorList>
    </citation>
    <scope>NUCLEOTIDE SEQUENCE</scope>
</reference>
<dbReference type="EMBL" id="GBXM01017096">
    <property type="protein sequence ID" value="JAH91481.1"/>
    <property type="molecule type" value="Transcribed_RNA"/>
</dbReference>
<sequence length="83" mass="8943">MSFASLFSGPPNKGLPVADCASNERETAGAVKAEINLDRNTAAKKKRKKKKKGGGNGWIDVHSRNGQQKIFGQRVGVVLLVYC</sequence>
<proteinExistence type="predicted"/>
<feature type="compositionally biased region" description="Basic residues" evidence="1">
    <location>
        <begin position="42"/>
        <end position="53"/>
    </location>
</feature>
<dbReference type="AlphaFoldDB" id="A0A0E9WMF4"/>
<name>A0A0E9WMF4_ANGAN</name>
<feature type="region of interest" description="Disordered" evidence="1">
    <location>
        <begin position="39"/>
        <end position="60"/>
    </location>
</feature>
<reference evidence="2" key="1">
    <citation type="submission" date="2014-11" db="EMBL/GenBank/DDBJ databases">
        <authorList>
            <person name="Amaro Gonzalez C."/>
        </authorList>
    </citation>
    <scope>NUCLEOTIDE SEQUENCE</scope>
</reference>
<accession>A0A0E9WMF4</accession>
<protein>
    <submittedName>
        <fullName evidence="2">Uncharacterized protein</fullName>
    </submittedName>
</protein>
<organism evidence="2">
    <name type="scientific">Anguilla anguilla</name>
    <name type="common">European freshwater eel</name>
    <name type="synonym">Muraena anguilla</name>
    <dbReference type="NCBI Taxonomy" id="7936"/>
    <lineage>
        <taxon>Eukaryota</taxon>
        <taxon>Metazoa</taxon>
        <taxon>Chordata</taxon>
        <taxon>Craniata</taxon>
        <taxon>Vertebrata</taxon>
        <taxon>Euteleostomi</taxon>
        <taxon>Actinopterygii</taxon>
        <taxon>Neopterygii</taxon>
        <taxon>Teleostei</taxon>
        <taxon>Anguilliformes</taxon>
        <taxon>Anguillidae</taxon>
        <taxon>Anguilla</taxon>
    </lineage>
</organism>
<evidence type="ECO:0000313" key="2">
    <source>
        <dbReference type="EMBL" id="JAH91481.1"/>
    </source>
</evidence>
<evidence type="ECO:0000256" key="1">
    <source>
        <dbReference type="SAM" id="MobiDB-lite"/>
    </source>
</evidence>